<feature type="compositionally biased region" description="Basic residues" evidence="1">
    <location>
        <begin position="34"/>
        <end position="51"/>
    </location>
</feature>
<dbReference type="GO" id="GO:0016787">
    <property type="term" value="F:hydrolase activity"/>
    <property type="evidence" value="ECO:0007669"/>
    <property type="project" value="UniProtKB-KW"/>
</dbReference>
<evidence type="ECO:0000313" key="3">
    <source>
        <dbReference type="EMBL" id="MFC6314811.1"/>
    </source>
</evidence>
<feature type="domain" description="SGNH hydrolase-type esterase" evidence="2">
    <location>
        <begin position="86"/>
        <end position="264"/>
    </location>
</feature>
<sequence>MAISRTALTEPGQKWAGQHERGWFQMAATSAGRASRRQRQQRQPQRQRRLHPNPWAAEAPGNAAAFAPATLPLDVASPLVGRRIAFLGSSITYGAAALGVSFVDYLQTGAGVIATKLAVSGTTLAGPSADSYWARLQHELPLDQPLDLFVCQLSTNDIGQGKALGQITPTSQRRDFATTTTLGAIEAICGYVEDHWHCQVVFYTCVITGAEPRYQQLISELYHLQAKWQFAVIDLRNDPTVTAWTHAQPLAMYDGIHPTQLGYRQLWTPIFQADLAAILAAPPASGEQAPASLTALPTPAMPPFPPAPQSPGPTLALHWPQQAMP</sequence>
<evidence type="ECO:0000259" key="2">
    <source>
        <dbReference type="Pfam" id="PF13472"/>
    </source>
</evidence>
<dbReference type="SUPFAM" id="SSF52266">
    <property type="entry name" value="SGNH hydrolase"/>
    <property type="match status" value="1"/>
</dbReference>
<dbReference type="Pfam" id="PF13472">
    <property type="entry name" value="Lipase_GDSL_2"/>
    <property type="match status" value="1"/>
</dbReference>
<feature type="region of interest" description="Disordered" evidence="1">
    <location>
        <begin position="289"/>
        <end position="325"/>
    </location>
</feature>
<keyword evidence="3" id="KW-0378">Hydrolase</keyword>
<gene>
    <name evidence="3" type="ORF">ACFQHW_04415</name>
</gene>
<proteinExistence type="predicted"/>
<accession>A0ABW1UNQ7</accession>
<protein>
    <submittedName>
        <fullName evidence="3">SGNH/GDSL hydrolase family protein</fullName>
    </submittedName>
</protein>
<dbReference type="InterPro" id="IPR013830">
    <property type="entry name" value="SGNH_hydro"/>
</dbReference>
<feature type="compositionally biased region" description="Pro residues" evidence="1">
    <location>
        <begin position="299"/>
        <end position="311"/>
    </location>
</feature>
<feature type="compositionally biased region" description="Low complexity" evidence="1">
    <location>
        <begin position="289"/>
        <end position="298"/>
    </location>
</feature>
<name>A0ABW1UNQ7_9LACO</name>
<dbReference type="EMBL" id="JBHSSM010000014">
    <property type="protein sequence ID" value="MFC6314811.1"/>
    <property type="molecule type" value="Genomic_DNA"/>
</dbReference>
<evidence type="ECO:0000256" key="1">
    <source>
        <dbReference type="SAM" id="MobiDB-lite"/>
    </source>
</evidence>
<keyword evidence="4" id="KW-1185">Reference proteome</keyword>
<dbReference type="InterPro" id="IPR036514">
    <property type="entry name" value="SGNH_hydro_sf"/>
</dbReference>
<organism evidence="3 4">
    <name type="scientific">Lapidilactobacillus achengensis</name>
    <dbReference type="NCBI Taxonomy" id="2486000"/>
    <lineage>
        <taxon>Bacteria</taxon>
        <taxon>Bacillati</taxon>
        <taxon>Bacillota</taxon>
        <taxon>Bacilli</taxon>
        <taxon>Lactobacillales</taxon>
        <taxon>Lactobacillaceae</taxon>
        <taxon>Lapidilactobacillus</taxon>
    </lineage>
</organism>
<dbReference type="Proteomes" id="UP001596310">
    <property type="component" value="Unassembled WGS sequence"/>
</dbReference>
<dbReference type="Gene3D" id="3.40.50.1110">
    <property type="entry name" value="SGNH hydrolase"/>
    <property type="match status" value="1"/>
</dbReference>
<dbReference type="RefSeq" id="WP_164511214.1">
    <property type="nucleotide sequence ID" value="NZ_JBHSSM010000014.1"/>
</dbReference>
<dbReference type="CDD" id="cd00229">
    <property type="entry name" value="SGNH_hydrolase"/>
    <property type="match status" value="1"/>
</dbReference>
<feature type="region of interest" description="Disordered" evidence="1">
    <location>
        <begin position="1"/>
        <end position="57"/>
    </location>
</feature>
<comment type="caution">
    <text evidence="3">The sequence shown here is derived from an EMBL/GenBank/DDBJ whole genome shotgun (WGS) entry which is preliminary data.</text>
</comment>
<evidence type="ECO:0000313" key="4">
    <source>
        <dbReference type="Proteomes" id="UP001596310"/>
    </source>
</evidence>
<reference evidence="4" key="1">
    <citation type="journal article" date="2019" name="Int. J. Syst. Evol. Microbiol.">
        <title>The Global Catalogue of Microorganisms (GCM) 10K type strain sequencing project: providing services to taxonomists for standard genome sequencing and annotation.</title>
        <authorList>
            <consortium name="The Broad Institute Genomics Platform"/>
            <consortium name="The Broad Institute Genome Sequencing Center for Infectious Disease"/>
            <person name="Wu L."/>
            <person name="Ma J."/>
        </authorList>
    </citation>
    <scope>NUCLEOTIDE SEQUENCE [LARGE SCALE GENOMIC DNA]</scope>
    <source>
        <strain evidence="4">CCM 8897</strain>
    </source>
</reference>